<proteinExistence type="inferred from homology"/>
<accession>A0A7M5X9Z1</accession>
<keyword evidence="4" id="KW-1185">Reference proteome</keyword>
<dbReference type="AlphaFoldDB" id="A0A7M5X9Z1"/>
<dbReference type="PANTHER" id="PTHR13281">
    <property type="entry name" value="TRANSMEMBRANE PROTEIN 70, MITOCHONDRIAL"/>
    <property type="match status" value="1"/>
</dbReference>
<sequence length="215" mass="24361">MSLLQRLVSKASCTQLTHLCRISTNTQTPLLHSRLPQISQRNVSKILFSTSCSKHCSSGTLPVKDEDFRLIYEGPLSKRIKFLKLFSFTTATVSLSAPAVIFMSASTLATIAKAILASTVVVMGVTTTSLLHWLTRVYVYRMFFHPETRTFAAETSTIFGTTKRHRFSVEDITIPEIEHAFSTFEAKGNRYFLHVELKEADQILKYVREYNLETL</sequence>
<feature type="transmembrane region" description="Helical" evidence="2">
    <location>
        <begin position="111"/>
        <end position="134"/>
    </location>
</feature>
<dbReference type="Proteomes" id="UP000594262">
    <property type="component" value="Unplaced"/>
</dbReference>
<evidence type="ECO:0000256" key="1">
    <source>
        <dbReference type="ARBA" id="ARBA00005280"/>
    </source>
</evidence>
<feature type="transmembrane region" description="Helical" evidence="2">
    <location>
        <begin position="85"/>
        <end position="105"/>
    </location>
</feature>
<organism evidence="3 4">
    <name type="scientific">Clytia hemisphaerica</name>
    <dbReference type="NCBI Taxonomy" id="252671"/>
    <lineage>
        <taxon>Eukaryota</taxon>
        <taxon>Metazoa</taxon>
        <taxon>Cnidaria</taxon>
        <taxon>Hydrozoa</taxon>
        <taxon>Hydroidolina</taxon>
        <taxon>Leptothecata</taxon>
        <taxon>Obeliida</taxon>
        <taxon>Clytiidae</taxon>
        <taxon>Clytia</taxon>
    </lineage>
</organism>
<dbReference type="InterPro" id="IPR045325">
    <property type="entry name" value="TMEM70/TMEM186/TMEM223"/>
</dbReference>
<dbReference type="GO" id="GO:0031966">
    <property type="term" value="C:mitochondrial membrane"/>
    <property type="evidence" value="ECO:0007669"/>
    <property type="project" value="TreeGrafter"/>
</dbReference>
<keyword evidence="2" id="KW-0812">Transmembrane</keyword>
<keyword evidence="2" id="KW-0472">Membrane</keyword>
<reference evidence="3" key="1">
    <citation type="submission" date="2021-01" db="UniProtKB">
        <authorList>
            <consortium name="EnsemblMetazoa"/>
        </authorList>
    </citation>
    <scope>IDENTIFICATION</scope>
</reference>
<dbReference type="EnsemblMetazoa" id="CLYHEMT020029.2">
    <property type="protein sequence ID" value="CLYHEMP020029.2"/>
    <property type="gene ID" value="CLYHEMG020029"/>
</dbReference>
<evidence type="ECO:0000256" key="2">
    <source>
        <dbReference type="SAM" id="Phobius"/>
    </source>
</evidence>
<dbReference type="OrthoDB" id="156886at2759"/>
<evidence type="ECO:0008006" key="5">
    <source>
        <dbReference type="Google" id="ProtNLM"/>
    </source>
</evidence>
<dbReference type="GO" id="GO:0033615">
    <property type="term" value="P:mitochondrial proton-transporting ATP synthase complex assembly"/>
    <property type="evidence" value="ECO:0007669"/>
    <property type="project" value="TreeGrafter"/>
</dbReference>
<dbReference type="Pfam" id="PF06979">
    <property type="entry name" value="TMEM70"/>
    <property type="match status" value="1"/>
</dbReference>
<comment type="similarity">
    <text evidence="1">Belongs to the TMEM70 family.</text>
</comment>
<dbReference type="PANTHER" id="PTHR13281:SF0">
    <property type="entry name" value="TRANSMEMBRANE PROTEIN 70, MITOCHONDRIAL"/>
    <property type="match status" value="1"/>
</dbReference>
<name>A0A7M5X9Z1_9CNID</name>
<keyword evidence="2" id="KW-1133">Transmembrane helix</keyword>
<dbReference type="InterPro" id="IPR009724">
    <property type="entry name" value="TMEM70"/>
</dbReference>
<evidence type="ECO:0000313" key="3">
    <source>
        <dbReference type="EnsemblMetazoa" id="CLYHEMP020029.2"/>
    </source>
</evidence>
<protein>
    <recommendedName>
        <fullName evidence="5">Transmembrane protein</fullName>
    </recommendedName>
</protein>
<evidence type="ECO:0000313" key="4">
    <source>
        <dbReference type="Proteomes" id="UP000594262"/>
    </source>
</evidence>